<keyword evidence="7" id="KW-0732">Signal</keyword>
<dbReference type="InterPro" id="IPR018114">
    <property type="entry name" value="TRYPSIN_HIS"/>
</dbReference>
<dbReference type="SMART" id="SM00020">
    <property type="entry name" value="Tryp_SPc"/>
    <property type="match status" value="1"/>
</dbReference>
<dbReference type="PROSITE" id="PS00135">
    <property type="entry name" value="TRYPSIN_SER"/>
    <property type="match status" value="1"/>
</dbReference>
<dbReference type="InParanoid" id="A0A1S3A941"/>
<evidence type="ECO:0000313" key="9">
    <source>
        <dbReference type="Proteomes" id="UP001652624"/>
    </source>
</evidence>
<name>A0A1S3A941_ERIEU</name>
<dbReference type="Pfam" id="PF00089">
    <property type="entry name" value="Trypsin"/>
    <property type="match status" value="1"/>
</dbReference>
<dbReference type="GO" id="GO:0003073">
    <property type="term" value="P:regulation of systemic arterial blood pressure"/>
    <property type="evidence" value="ECO:0007669"/>
    <property type="project" value="TreeGrafter"/>
</dbReference>
<dbReference type="PROSITE" id="PS00134">
    <property type="entry name" value="TRYPSIN_HIS"/>
    <property type="match status" value="1"/>
</dbReference>
<evidence type="ECO:0000259" key="8">
    <source>
        <dbReference type="PROSITE" id="PS50240"/>
    </source>
</evidence>
<dbReference type="STRING" id="9365.ENSEEUP00000011887"/>
<reference evidence="10" key="2">
    <citation type="submission" date="2025-08" db="UniProtKB">
        <authorList>
            <consortium name="RefSeq"/>
        </authorList>
    </citation>
    <scope>IDENTIFICATION</scope>
</reference>
<feature type="signal peptide" evidence="7">
    <location>
        <begin position="1"/>
        <end position="17"/>
    </location>
</feature>
<dbReference type="InterPro" id="IPR009003">
    <property type="entry name" value="Peptidase_S1_PA"/>
</dbReference>
<feature type="chain" id="PRO_5010229938" evidence="7">
    <location>
        <begin position="18"/>
        <end position="261"/>
    </location>
</feature>
<keyword evidence="3 6" id="KW-0378">Hydrolase</keyword>
<evidence type="ECO:0000256" key="5">
    <source>
        <dbReference type="ARBA" id="ARBA00023157"/>
    </source>
</evidence>
<dbReference type="PANTHER" id="PTHR24271">
    <property type="entry name" value="KALLIKREIN-RELATED"/>
    <property type="match status" value="1"/>
</dbReference>
<evidence type="ECO:0000256" key="1">
    <source>
        <dbReference type="ARBA" id="ARBA00009228"/>
    </source>
</evidence>
<dbReference type="SUPFAM" id="SSF50494">
    <property type="entry name" value="Trypsin-like serine proteases"/>
    <property type="match status" value="1"/>
</dbReference>
<evidence type="ECO:0000256" key="4">
    <source>
        <dbReference type="ARBA" id="ARBA00022825"/>
    </source>
</evidence>
<evidence type="ECO:0000256" key="6">
    <source>
        <dbReference type="RuleBase" id="RU363034"/>
    </source>
</evidence>
<dbReference type="RefSeq" id="XP_007531349.1">
    <property type="nucleotide sequence ID" value="XM_007531287.1"/>
</dbReference>
<proteinExistence type="inferred from homology"/>
<keyword evidence="4 6" id="KW-0720">Serine protease</keyword>
<dbReference type="InterPro" id="IPR033116">
    <property type="entry name" value="TRYPSIN_SER"/>
</dbReference>
<evidence type="ECO:0000313" key="10">
    <source>
        <dbReference type="RefSeq" id="XP_007531349.1"/>
    </source>
</evidence>
<keyword evidence="5" id="KW-1015">Disulfide bond</keyword>
<accession>A0A1S3A941</accession>
<dbReference type="GeneID" id="103120810"/>
<keyword evidence="9" id="KW-1185">Reference proteome</keyword>
<comment type="similarity">
    <text evidence="1">Belongs to the peptidase S1 family. Snake venom subfamily.</text>
</comment>
<dbReference type="CDD" id="cd00190">
    <property type="entry name" value="Tryp_SPc"/>
    <property type="match status" value="1"/>
</dbReference>
<feature type="domain" description="Peptidase S1" evidence="8">
    <location>
        <begin position="25"/>
        <end position="258"/>
    </location>
</feature>
<keyword evidence="2 6" id="KW-0645">Protease</keyword>
<dbReference type="OrthoDB" id="546450at2759"/>
<dbReference type="PRINTS" id="PR00722">
    <property type="entry name" value="CHYMOTRYPSIN"/>
</dbReference>
<dbReference type="PANTHER" id="PTHR24271:SF94">
    <property type="entry name" value="KALLIKREIN-2"/>
    <property type="match status" value="1"/>
</dbReference>
<evidence type="ECO:0000256" key="2">
    <source>
        <dbReference type="ARBA" id="ARBA00022670"/>
    </source>
</evidence>
<dbReference type="InterPro" id="IPR043504">
    <property type="entry name" value="Peptidase_S1_PA_chymotrypsin"/>
</dbReference>
<dbReference type="AlphaFoldDB" id="A0A1S3A941"/>
<evidence type="ECO:0000256" key="7">
    <source>
        <dbReference type="SAM" id="SignalP"/>
    </source>
</evidence>
<dbReference type="GO" id="GO:0004252">
    <property type="term" value="F:serine-type endopeptidase activity"/>
    <property type="evidence" value="ECO:0007669"/>
    <property type="project" value="InterPro"/>
</dbReference>
<sequence>MWLSVLSFSLCLAGTGAAPLIQSRIIGGWECEKHSHPWMVALYHNGFFKCGGILVHPQWVLTAAHCVGKNYQLRLGHHSLNERNDRGQLAHVRGSFPHPLYNMSLRKKHRPQPGDDYSHDLMLLRTAKPVQITDTVQVLELPTREPAVGSSCYALGWGSVNPVNLSLPPTLQCVDLRLLPRAICAHSYKEKVTGSMLCAGVLLGGKDTCLGDSGGPLICEGVFHGITSWGGRPCAKRQFPALYTKLMSHREWVQGTISQNS</sequence>
<evidence type="ECO:0000256" key="3">
    <source>
        <dbReference type="ARBA" id="ARBA00022801"/>
    </source>
</evidence>
<dbReference type="Proteomes" id="UP001652624">
    <property type="component" value="Chromosome 2"/>
</dbReference>
<dbReference type="InterPro" id="IPR001254">
    <property type="entry name" value="Trypsin_dom"/>
</dbReference>
<dbReference type="InterPro" id="IPR001314">
    <property type="entry name" value="Peptidase_S1A"/>
</dbReference>
<gene>
    <name evidence="10" type="primary">LOC103120810</name>
</gene>
<dbReference type="eggNOG" id="KOG3627">
    <property type="taxonomic scope" value="Eukaryota"/>
</dbReference>
<dbReference type="Gene3D" id="2.40.10.10">
    <property type="entry name" value="Trypsin-like serine proteases"/>
    <property type="match status" value="2"/>
</dbReference>
<dbReference type="PROSITE" id="PS50240">
    <property type="entry name" value="TRYPSIN_DOM"/>
    <property type="match status" value="1"/>
</dbReference>
<reference evidence="9" key="1">
    <citation type="submission" date="2025-05" db="UniProtKB">
        <authorList>
            <consortium name="RefSeq"/>
        </authorList>
    </citation>
    <scope>NUCLEOTIDE SEQUENCE [LARGE SCALE GENOMIC DNA]</scope>
</reference>
<dbReference type="FunFam" id="2.40.10.10:FF:000010">
    <property type="entry name" value="Kallikrein related peptidase 11"/>
    <property type="match status" value="1"/>
</dbReference>
<dbReference type="GO" id="GO:0030141">
    <property type="term" value="C:secretory granule"/>
    <property type="evidence" value="ECO:0007669"/>
    <property type="project" value="TreeGrafter"/>
</dbReference>
<protein>
    <submittedName>
        <fullName evidence="10">Kallikrein-1-like</fullName>
    </submittedName>
</protein>
<organism evidence="9 10">
    <name type="scientific">Erinaceus europaeus</name>
    <name type="common">Western European hedgehog</name>
    <dbReference type="NCBI Taxonomy" id="9365"/>
    <lineage>
        <taxon>Eukaryota</taxon>
        <taxon>Metazoa</taxon>
        <taxon>Chordata</taxon>
        <taxon>Craniata</taxon>
        <taxon>Vertebrata</taxon>
        <taxon>Euteleostomi</taxon>
        <taxon>Mammalia</taxon>
        <taxon>Eutheria</taxon>
        <taxon>Laurasiatheria</taxon>
        <taxon>Eulipotyphla</taxon>
        <taxon>Erinaceidae</taxon>
        <taxon>Erinaceinae</taxon>
        <taxon>Erinaceus</taxon>
    </lineage>
</organism>
<dbReference type="GO" id="GO:0031638">
    <property type="term" value="P:zymogen activation"/>
    <property type="evidence" value="ECO:0007669"/>
    <property type="project" value="TreeGrafter"/>
</dbReference>